<feature type="region of interest" description="Disordered" evidence="20">
    <location>
        <begin position="1324"/>
        <end position="1348"/>
    </location>
</feature>
<dbReference type="Gene3D" id="3.40.50.300">
    <property type="entry name" value="P-loop containing nucleotide triphosphate hydrolases"/>
    <property type="match status" value="1"/>
</dbReference>
<evidence type="ECO:0000256" key="9">
    <source>
        <dbReference type="ARBA" id="ARBA00022946"/>
    </source>
</evidence>
<evidence type="ECO:0000256" key="17">
    <source>
        <dbReference type="ARBA" id="ARBA00044791"/>
    </source>
</evidence>
<keyword evidence="6" id="KW-0547">Nucleotide-binding</keyword>
<dbReference type="GO" id="GO:0003924">
    <property type="term" value="F:GTPase activity"/>
    <property type="evidence" value="ECO:0007669"/>
    <property type="project" value="InterPro"/>
</dbReference>
<keyword evidence="7" id="KW-0999">Mitochondrion inner membrane</keyword>
<evidence type="ECO:0000256" key="8">
    <source>
        <dbReference type="ARBA" id="ARBA00022801"/>
    </source>
</evidence>
<dbReference type="GO" id="GO:0005743">
    <property type="term" value="C:mitochondrial inner membrane"/>
    <property type="evidence" value="ECO:0007669"/>
    <property type="project" value="UniProtKB-SubCell"/>
</dbReference>
<feature type="compositionally biased region" description="Polar residues" evidence="20">
    <location>
        <begin position="1597"/>
        <end position="1614"/>
    </location>
</feature>
<dbReference type="SMART" id="SM00053">
    <property type="entry name" value="DYNc"/>
    <property type="match status" value="1"/>
</dbReference>
<dbReference type="SMART" id="SM00228">
    <property type="entry name" value="PDZ"/>
    <property type="match status" value="1"/>
</dbReference>
<dbReference type="InterPro" id="IPR030381">
    <property type="entry name" value="G_DYNAMIN_dom"/>
</dbReference>
<feature type="domain" description="Dynamin-type G" evidence="23">
    <location>
        <begin position="417"/>
        <end position="693"/>
    </location>
</feature>
<dbReference type="GO" id="GO:0006897">
    <property type="term" value="P:endocytosis"/>
    <property type="evidence" value="ECO:0007669"/>
    <property type="project" value="TreeGrafter"/>
</dbReference>
<feature type="compositionally biased region" description="Gly residues" evidence="20">
    <location>
        <begin position="1552"/>
        <end position="1563"/>
    </location>
</feature>
<dbReference type="InterPro" id="IPR016186">
    <property type="entry name" value="C-type_lectin-like/link_sf"/>
</dbReference>
<feature type="signal peptide" evidence="21">
    <location>
        <begin position="1"/>
        <end position="17"/>
    </location>
</feature>
<dbReference type="GO" id="GO:0016559">
    <property type="term" value="P:peroxisome fission"/>
    <property type="evidence" value="ECO:0007669"/>
    <property type="project" value="TreeGrafter"/>
</dbReference>
<dbReference type="InterPro" id="IPR045063">
    <property type="entry name" value="Dynamin_N"/>
</dbReference>
<dbReference type="PANTHER" id="PTHR11566">
    <property type="entry name" value="DYNAMIN"/>
    <property type="match status" value="1"/>
</dbReference>
<feature type="compositionally biased region" description="Basic and acidic residues" evidence="20">
    <location>
        <begin position="1649"/>
        <end position="1659"/>
    </location>
</feature>
<evidence type="ECO:0000256" key="21">
    <source>
        <dbReference type="SAM" id="SignalP"/>
    </source>
</evidence>
<reference evidence="24" key="1">
    <citation type="journal article" date="2020" name="J Insects Food Feed">
        <title>The yellow mealworm (Tenebrio molitor) genome: a resource for the emerging insects as food and feed industry.</title>
        <authorList>
            <person name="Eriksson T."/>
            <person name="Andere A."/>
            <person name="Kelstrup H."/>
            <person name="Emery V."/>
            <person name="Picard C."/>
        </authorList>
    </citation>
    <scope>NUCLEOTIDE SEQUENCE</scope>
    <source>
        <strain evidence="24">Stoneville</strain>
        <tissue evidence="24">Whole head</tissue>
    </source>
</reference>
<evidence type="ECO:0000256" key="10">
    <source>
        <dbReference type="ARBA" id="ARBA00022989"/>
    </source>
</evidence>
<dbReference type="PANTHER" id="PTHR11566:SF67">
    <property type="entry name" value="DYNAMIN-LIKE 120 KDA PROTEIN, MITOCHONDRIAL"/>
    <property type="match status" value="1"/>
</dbReference>
<proteinExistence type="predicted"/>
<keyword evidence="9" id="KW-0809">Transit peptide</keyword>
<dbReference type="Pfam" id="PF00595">
    <property type="entry name" value="PDZ"/>
    <property type="match status" value="1"/>
</dbReference>
<dbReference type="Gene3D" id="3.10.100.10">
    <property type="entry name" value="Mannose-Binding Protein A, subunit A"/>
    <property type="match status" value="1"/>
</dbReference>
<evidence type="ECO:0000256" key="4">
    <source>
        <dbReference type="ARBA" id="ARBA00022692"/>
    </source>
</evidence>
<evidence type="ECO:0000256" key="12">
    <source>
        <dbReference type="ARBA" id="ARBA00023121"/>
    </source>
</evidence>
<feature type="compositionally biased region" description="Gly residues" evidence="20">
    <location>
        <begin position="1582"/>
        <end position="1593"/>
    </location>
</feature>
<dbReference type="CDD" id="cd23068">
    <property type="entry name" value="PDZ_ZASP52-like"/>
    <property type="match status" value="1"/>
</dbReference>
<comment type="caution">
    <text evidence="24">The sequence shown here is derived from an EMBL/GenBank/DDBJ whole genome shotgun (WGS) entry which is preliminary data.</text>
</comment>
<keyword evidence="25" id="KW-1185">Reference proteome</keyword>
<dbReference type="SUPFAM" id="SSF50156">
    <property type="entry name" value="PDZ domain-like"/>
    <property type="match status" value="1"/>
</dbReference>
<evidence type="ECO:0000256" key="5">
    <source>
        <dbReference type="ARBA" id="ARBA00022703"/>
    </source>
</evidence>
<feature type="region of interest" description="Disordered" evidence="20">
    <location>
        <begin position="1288"/>
        <end position="1308"/>
    </location>
</feature>
<dbReference type="GO" id="GO:0008053">
    <property type="term" value="P:mitochondrial fusion"/>
    <property type="evidence" value="ECO:0007669"/>
    <property type="project" value="TreeGrafter"/>
</dbReference>
<dbReference type="GO" id="GO:0005874">
    <property type="term" value="C:microtubule"/>
    <property type="evidence" value="ECO:0007669"/>
    <property type="project" value="TreeGrafter"/>
</dbReference>
<dbReference type="GO" id="GO:0005525">
    <property type="term" value="F:GTP binding"/>
    <property type="evidence" value="ECO:0007669"/>
    <property type="project" value="UniProtKB-KW"/>
</dbReference>
<evidence type="ECO:0000256" key="1">
    <source>
        <dbReference type="ARBA" id="ARBA00004434"/>
    </source>
</evidence>
<keyword evidence="14" id="KW-0342">GTP-binding</keyword>
<dbReference type="InterPro" id="IPR022812">
    <property type="entry name" value="Dynamin"/>
</dbReference>
<dbReference type="Pfam" id="PF19434">
    <property type="entry name" value="OPA1_C"/>
    <property type="match status" value="1"/>
</dbReference>
<evidence type="ECO:0000256" key="2">
    <source>
        <dbReference type="ARBA" id="ARBA00004569"/>
    </source>
</evidence>
<dbReference type="GO" id="GO:0006915">
    <property type="term" value="P:apoptotic process"/>
    <property type="evidence" value="ECO:0007669"/>
    <property type="project" value="UniProtKB-KW"/>
</dbReference>
<evidence type="ECO:0000256" key="14">
    <source>
        <dbReference type="ARBA" id="ARBA00023134"/>
    </source>
</evidence>
<sequence length="2220" mass="250331">MFRELTLLVVGAVMVMAQRRLALPDPRSCASRVRHATYRDARGVTHSYFFSWEHSPTRSLEVDWLDARNICRRHCMDAVSLETPQENEFVKQRIARGNVRYIWTSGRKCNFAGCDRPDLQPPNINGWFWSGSGAKIGPTTQRNSGDWSATGGYGQAQPDNREAAQLVRFNVYILEPRKSKAKADWKSSCDGLAHFRCNDKNREARGHFEEHTRELRYKYTEQTLYYCRIASVGCFLQPFGVCRQTVLRYEILKELSVVFMVALQAWLARLRNRSTNARIGNISIFQSHAQALEACACARTRNYVIKSAELTVQRWVAQLRMRVGVAALNESTDRDERARRDAQTRLNNLQEEIIQTQIKYQRELEKLEKENKELRKQNLLLKQGKKAPLRKIKRSLIDMYSEVLDELADFDSGYNTQDQLPRVVVVGDQSSGKTSVLEMIAQARIFPRGAGEMMTRAPVKVTLSEGPYHVAQFRDSTREFDLTKESDLADLRREVELRMRNSVRGGKTVSSEVISMTVKGPGLQRMVLVDLPGIISTVTTDMASDTRECIKQMTQTYMNNPNAIILCIQDGAVDAERSNVTDLVAQCDPNGKRTIFVLTKVDLAEENLADPNRIRKILSGKLFPMKAIGYFAVVTGRGRKDDAIQTIKDYEENFFKNSKLFKDGVIRSTQVTTRNLSLAVADCFWKMVRETVEQQADAFKARRFNLETEWKNNFPRIREQDRDELFERARSEILDEVVNLSQVSPKQWEESLMTKIWDKVSSHVFENIYLPAAQTGSSETFNTSVDIKLRQWAEQALPAQSVESGWETLQQEFQNFMKKANQTPNHDDVFDLLKAAVVSEAMQRHSWEDKASEMLRVIQLNTLEDRTVGDKRDWDAAVKFLEISVKNKLKQTEDLLKTFLGPSAKERWLYWKYQSEEQAKRSAIKSELDKILYANERHPPLLSYDEMTTIRNNLLQRNSIEVDNEFIREVWFPVYRRHFLKQSLAKAYDCRKSFYLYHQQADVDCSDIVLFHRIQQMMKVTANALRQQITNREARRLDKEIKEVLEDYSQDIEKKEKLLTGRRVTLAEELSKYIVLVYKDEPAMNQTFSIMLLRCSVVFCLFVAAQSALIKKRNIPVEIVYDKSNPSHYGNRNLDEKIQISQDDLLKFKLSEEIINERNEDNVDDISNEADGNPYGIRNLDAKIQLSPEELGQALKHLPEVAENEENAKSAESGETENSVQEAKPGNLEILLQKAEEIVFSGVNSIRNNIDKASETVSGTKPSPEAWAQLNQTLETFFRDQYKRVSLKEDKPPENQNNNENNSQNNQNNEFMQNLINGFQSIANNFLGNNFNPKPDGPEDEQQQQQQQNPFQTLVNMFTGGINQVVNNVNNLNGPNNSTGQEDSGTDGGSNFFGNVVHQIQQFFGGQGSTPSQSVNINQSDTGVQPPNNGQGGFIQGAINQFSQVVNNFRPSTSTSAPVQGDEGTLPSSTTQSSNFFQNIGQAVQNVNNVFRPQSSTTSPQGGGSNPITSGVQAIGGQFGQVIGGQGPAGGSGGSNPITSGAQAIGSQFGQLTGGQGGEGSGGSNPISSGAQAIGSQFGQLVGQGGAGGGEGSAGSNPITSGAQAIGSQFQQLVGGQKPSESGSGSSSTEKSKADNSQAKDSVPPEAEQAEKPKDEKKAPEMAIELNFVKSDNDSWGFRLTGGAEYDVPLTVVNVTEGSIAEKGGLRTNDIIVRVNDAPTAGLTHYEAHDLLIAAKNNLILAVRRDLSGLVSPTTYDDENNEEVSNIMQAYIEKEEQFEHERQVHFEIINPEEEVDSLEETQEVLTQTTLENQTQVSTQNQISNIPERQWSTFLQKPKNPKPIMKKNDDVPKGEAYRVIIKKQKKKSPEEIQDKCSHEIVEEQVAEESQESINIIMDSSTSNVVEEEIEFRAEIREEEEIQIEDNGSTEENINTRKDATDRLLEEKLAEVQRQLEALSKLPSTIQSTIDAVTKQLATIVSIRSKSVTESEENVMSDVASNPENELEDQTIMEESCMSEIEEEVIMENEKQSGEKDDEKEDNEEQFEEDIQENLKILQEETEETNDEILDPDSGLTEAEREFRRVEQEQLGKQQKEREKVEEFMQRRLKQKPTLPLKPIERPIILPGGRRWSQPDDACPTVRHPKMTDEKIAGTIETYSEVIVGKMKGINFMKYQPPPKNLDYLQRSDVYKLVHDLEPPVRGISSRVSKILAEQDYYEVCA</sequence>
<feature type="coiled-coil region" evidence="19">
    <location>
        <begin position="332"/>
        <end position="384"/>
    </location>
</feature>
<feature type="region of interest" description="Disordered" evidence="20">
    <location>
        <begin position="1203"/>
        <end position="1223"/>
    </location>
</feature>
<feature type="region of interest" description="Disordered" evidence="20">
    <location>
        <begin position="1368"/>
        <end position="1424"/>
    </location>
</feature>
<dbReference type="GO" id="GO:0008289">
    <property type="term" value="F:lipid binding"/>
    <property type="evidence" value="ECO:0007669"/>
    <property type="project" value="UniProtKB-KW"/>
</dbReference>
<evidence type="ECO:0000259" key="23">
    <source>
        <dbReference type="PROSITE" id="PS51718"/>
    </source>
</evidence>
<reference evidence="24" key="2">
    <citation type="submission" date="2021-08" db="EMBL/GenBank/DDBJ databases">
        <authorList>
            <person name="Eriksson T."/>
        </authorList>
    </citation>
    <scope>NUCLEOTIDE SEQUENCE</scope>
    <source>
        <strain evidence="24">Stoneville</strain>
        <tissue evidence="24">Whole head</tissue>
    </source>
</reference>
<evidence type="ECO:0000256" key="18">
    <source>
        <dbReference type="ARBA" id="ARBA00048040"/>
    </source>
</evidence>
<dbReference type="Gene3D" id="2.30.42.10">
    <property type="match status" value="1"/>
</dbReference>
<dbReference type="PRINTS" id="PR00195">
    <property type="entry name" value="DYNAMIN"/>
</dbReference>
<protein>
    <recommendedName>
        <fullName evidence="17">Dynamin-like GTPase OPA1, mitochondrial</fullName>
        <ecNumber evidence="3">3.6.5.5</ecNumber>
    </recommendedName>
</protein>
<accession>A0A8J6L1R4</accession>
<dbReference type="Proteomes" id="UP000719412">
    <property type="component" value="Unassembled WGS sequence"/>
</dbReference>
<feature type="chain" id="PRO_5035155290" description="Dynamin-like GTPase OPA1, mitochondrial" evidence="21">
    <location>
        <begin position="18"/>
        <end position="2220"/>
    </location>
</feature>
<organism evidence="24 25">
    <name type="scientific">Tenebrio molitor</name>
    <name type="common">Yellow mealworm beetle</name>
    <dbReference type="NCBI Taxonomy" id="7067"/>
    <lineage>
        <taxon>Eukaryota</taxon>
        <taxon>Metazoa</taxon>
        <taxon>Ecdysozoa</taxon>
        <taxon>Arthropoda</taxon>
        <taxon>Hexapoda</taxon>
        <taxon>Insecta</taxon>
        <taxon>Pterygota</taxon>
        <taxon>Neoptera</taxon>
        <taxon>Endopterygota</taxon>
        <taxon>Coleoptera</taxon>
        <taxon>Polyphaga</taxon>
        <taxon>Cucujiformia</taxon>
        <taxon>Tenebrionidae</taxon>
        <taxon>Tenebrio</taxon>
    </lineage>
</organism>
<evidence type="ECO:0000256" key="16">
    <source>
        <dbReference type="ARBA" id="ARBA00023157"/>
    </source>
</evidence>
<evidence type="ECO:0000256" key="20">
    <source>
        <dbReference type="SAM" id="MobiDB-lite"/>
    </source>
</evidence>
<dbReference type="InterPro" id="IPR001478">
    <property type="entry name" value="PDZ"/>
</dbReference>
<evidence type="ECO:0000256" key="15">
    <source>
        <dbReference type="ARBA" id="ARBA00023136"/>
    </source>
</evidence>
<dbReference type="PROSITE" id="PS51718">
    <property type="entry name" value="G_DYNAMIN_2"/>
    <property type="match status" value="1"/>
</dbReference>
<keyword evidence="5" id="KW-0053">Apoptosis</keyword>
<dbReference type="FunFam" id="2.30.42.10:FF:000055">
    <property type="entry name" value="PDZ and LIM domain protein 3"/>
    <property type="match status" value="1"/>
</dbReference>
<dbReference type="GO" id="GO:0000266">
    <property type="term" value="P:mitochondrial fission"/>
    <property type="evidence" value="ECO:0007669"/>
    <property type="project" value="TreeGrafter"/>
</dbReference>
<dbReference type="PROSITE" id="PS50106">
    <property type="entry name" value="PDZ"/>
    <property type="match status" value="1"/>
</dbReference>
<dbReference type="InterPro" id="IPR036034">
    <property type="entry name" value="PDZ_sf"/>
</dbReference>
<name>A0A8J6L1R4_TENMO</name>
<feature type="compositionally biased region" description="Low complexity" evidence="20">
    <location>
        <begin position="1368"/>
        <end position="1377"/>
    </location>
</feature>
<evidence type="ECO:0000256" key="3">
    <source>
        <dbReference type="ARBA" id="ARBA00011980"/>
    </source>
</evidence>
<keyword evidence="11 19" id="KW-0175">Coiled coil</keyword>
<dbReference type="EC" id="3.6.5.5" evidence="3"/>
<gene>
    <name evidence="24" type="ORF">GEV33_014447</name>
</gene>
<keyword evidence="8" id="KW-0378">Hydrolase</keyword>
<keyword evidence="13" id="KW-0496">Mitochondrion</keyword>
<dbReference type="InterPro" id="IPR045817">
    <property type="entry name" value="OPA1_C"/>
</dbReference>
<keyword evidence="15" id="KW-0472">Membrane</keyword>
<evidence type="ECO:0000313" key="25">
    <source>
        <dbReference type="Proteomes" id="UP000719412"/>
    </source>
</evidence>
<keyword evidence="21" id="KW-0732">Signal</keyword>
<evidence type="ECO:0000259" key="22">
    <source>
        <dbReference type="PROSITE" id="PS50106"/>
    </source>
</evidence>
<dbReference type="GO" id="GO:0005758">
    <property type="term" value="C:mitochondrial intermembrane space"/>
    <property type="evidence" value="ECO:0007669"/>
    <property type="project" value="UniProtKB-SubCell"/>
</dbReference>
<dbReference type="InterPro" id="IPR001401">
    <property type="entry name" value="Dynamin_GTPase"/>
</dbReference>
<feature type="region of interest" description="Disordered" evidence="20">
    <location>
        <begin position="2123"/>
        <end position="2142"/>
    </location>
</feature>
<evidence type="ECO:0000313" key="24">
    <source>
        <dbReference type="EMBL" id="KAH0808344.1"/>
    </source>
</evidence>
<feature type="compositionally biased region" description="Low complexity" evidence="20">
    <location>
        <begin position="1294"/>
        <end position="1308"/>
    </location>
</feature>
<evidence type="ECO:0000256" key="7">
    <source>
        <dbReference type="ARBA" id="ARBA00022792"/>
    </source>
</evidence>
<feature type="compositionally biased region" description="Polar residues" evidence="20">
    <location>
        <begin position="1398"/>
        <end position="1424"/>
    </location>
</feature>
<dbReference type="GO" id="GO:0048312">
    <property type="term" value="P:intracellular distribution of mitochondria"/>
    <property type="evidence" value="ECO:0007669"/>
    <property type="project" value="TreeGrafter"/>
</dbReference>
<comment type="subcellular location">
    <subcellularLocation>
        <location evidence="1">Mitochondrion inner membrane</location>
        <topology evidence="1">Single-pass membrane protein</topology>
    </subcellularLocation>
    <subcellularLocation>
        <location evidence="2">Mitochondrion intermembrane space</location>
    </subcellularLocation>
</comment>
<dbReference type="GO" id="GO:0008017">
    <property type="term" value="F:microtubule binding"/>
    <property type="evidence" value="ECO:0007669"/>
    <property type="project" value="TreeGrafter"/>
</dbReference>
<feature type="compositionally biased region" description="Gly residues" evidence="20">
    <location>
        <begin position="1517"/>
        <end position="1534"/>
    </location>
</feature>
<dbReference type="SUPFAM" id="SSF56436">
    <property type="entry name" value="C-type lectin-like"/>
    <property type="match status" value="1"/>
</dbReference>
<dbReference type="CDD" id="cd08771">
    <property type="entry name" value="DLP_1"/>
    <property type="match status" value="1"/>
</dbReference>
<keyword evidence="4" id="KW-0812">Transmembrane</keyword>
<feature type="region of interest" description="Disordered" evidence="20">
    <location>
        <begin position="2027"/>
        <end position="2047"/>
    </location>
</feature>
<evidence type="ECO:0000256" key="19">
    <source>
        <dbReference type="SAM" id="Coils"/>
    </source>
</evidence>
<dbReference type="EMBL" id="JABDTM020028831">
    <property type="protein sequence ID" value="KAH0808344.1"/>
    <property type="molecule type" value="Genomic_DNA"/>
</dbReference>
<feature type="compositionally biased region" description="Low complexity" evidence="20">
    <location>
        <begin position="1620"/>
        <end position="1629"/>
    </location>
</feature>
<comment type="catalytic activity">
    <reaction evidence="18">
        <text>GTP + H2O = GDP + phosphate + H(+)</text>
        <dbReference type="Rhea" id="RHEA:19669"/>
        <dbReference type="ChEBI" id="CHEBI:15377"/>
        <dbReference type="ChEBI" id="CHEBI:15378"/>
        <dbReference type="ChEBI" id="CHEBI:37565"/>
        <dbReference type="ChEBI" id="CHEBI:43474"/>
        <dbReference type="ChEBI" id="CHEBI:58189"/>
        <dbReference type="EC" id="3.6.5.5"/>
    </reaction>
</comment>
<evidence type="ECO:0000256" key="13">
    <source>
        <dbReference type="ARBA" id="ARBA00023128"/>
    </source>
</evidence>
<keyword evidence="12" id="KW-0446">Lipid-binding</keyword>
<evidence type="ECO:0000256" key="6">
    <source>
        <dbReference type="ARBA" id="ARBA00022741"/>
    </source>
</evidence>
<feature type="compositionally biased region" description="Acidic residues" evidence="20">
    <location>
        <begin position="2036"/>
        <end position="2047"/>
    </location>
</feature>
<feature type="domain" description="PDZ" evidence="22">
    <location>
        <begin position="1665"/>
        <end position="1747"/>
    </location>
</feature>
<evidence type="ECO:0000256" key="11">
    <source>
        <dbReference type="ARBA" id="ARBA00023054"/>
    </source>
</evidence>
<feature type="region of interest" description="Disordered" evidence="20">
    <location>
        <begin position="1450"/>
        <end position="1470"/>
    </location>
</feature>
<dbReference type="InterPro" id="IPR027417">
    <property type="entry name" value="P-loop_NTPase"/>
</dbReference>
<dbReference type="InterPro" id="IPR016187">
    <property type="entry name" value="CTDL_fold"/>
</dbReference>
<dbReference type="SUPFAM" id="SSF52540">
    <property type="entry name" value="P-loop containing nucleoside triphosphate hydrolases"/>
    <property type="match status" value="1"/>
</dbReference>
<dbReference type="Pfam" id="PF00350">
    <property type="entry name" value="Dynamin_N"/>
    <property type="match status" value="1"/>
</dbReference>
<dbReference type="CDD" id="cd00037">
    <property type="entry name" value="CLECT"/>
    <property type="match status" value="1"/>
</dbReference>
<feature type="region of interest" description="Disordered" evidence="20">
    <location>
        <begin position="1492"/>
        <end position="1659"/>
    </location>
</feature>
<keyword evidence="16" id="KW-1015">Disulfide bond</keyword>
<keyword evidence="10" id="KW-1133">Transmembrane helix</keyword>
<dbReference type="FunFam" id="3.40.50.300:FF:000171">
    <property type="entry name" value="Dynamin-like 120 kDa protein, mitochondrial"/>
    <property type="match status" value="1"/>
</dbReference>